<dbReference type="Proteomes" id="UP000725649">
    <property type="component" value="Unassembled WGS sequence"/>
</dbReference>
<feature type="chain" id="PRO_5037209127" description="Lipoprotein" evidence="1">
    <location>
        <begin position="19"/>
        <end position="350"/>
    </location>
</feature>
<dbReference type="PROSITE" id="PS51257">
    <property type="entry name" value="PROKAR_LIPOPROTEIN"/>
    <property type="match status" value="1"/>
</dbReference>
<dbReference type="EMBL" id="SUVG01000004">
    <property type="protein sequence ID" value="MBE6421222.1"/>
    <property type="molecule type" value="Genomic_DNA"/>
</dbReference>
<evidence type="ECO:0000313" key="2">
    <source>
        <dbReference type="EMBL" id="MBE6421222.1"/>
    </source>
</evidence>
<evidence type="ECO:0000313" key="3">
    <source>
        <dbReference type="Proteomes" id="UP000725649"/>
    </source>
</evidence>
<evidence type="ECO:0000256" key="1">
    <source>
        <dbReference type="SAM" id="SignalP"/>
    </source>
</evidence>
<keyword evidence="1" id="KW-0732">Signal</keyword>
<feature type="signal peptide" evidence="1">
    <location>
        <begin position="1"/>
        <end position="18"/>
    </location>
</feature>
<comment type="caution">
    <text evidence="2">The sequence shown here is derived from an EMBL/GenBank/DDBJ whole genome shotgun (WGS) entry which is preliminary data.</text>
</comment>
<gene>
    <name evidence="2" type="ORF">E7027_03720</name>
</gene>
<proteinExistence type="predicted"/>
<dbReference type="AlphaFoldDB" id="A0A928DNW1"/>
<reference evidence="2" key="1">
    <citation type="submission" date="2019-04" db="EMBL/GenBank/DDBJ databases">
        <title>Evolution of Biomass-Degrading Anaerobic Consortia Revealed by Metagenomics.</title>
        <authorList>
            <person name="Peng X."/>
        </authorList>
    </citation>
    <scope>NUCLEOTIDE SEQUENCE</scope>
    <source>
        <strain evidence="2">SIG66</strain>
    </source>
</reference>
<name>A0A928DNW1_9BACT</name>
<sequence>MKKNSFLFLLLFALGALVSCTPPEEEVHPKRPSQRSANLKHYVSKAQNLRAQALARSKPLVSKPLLSADVFAKLHLQEDSRLSAFLTDYQKKLSASVRAASAARVADKAGKLLTKFRNEVVATAKEAKTPQELKEKIAALNDENTKALTALTQEEETHTWNIPDKKLLAYSQQMLEDSSRVLYNDILRDYGLPCAQKALPILKKAGDDSCLVLSSAPTTEDVEEELKRVAAEADSAFNEVLKKYGNPSVHFKQEEISAISAEAAASYTELEKQFEKLYGLGAVSQAKPIFESYQNGLQTLLSKPSRLSSKQEQLERLEGNFREEITSLQVRLNSDFERRAMARRLSATVE</sequence>
<accession>A0A928DNW1</accession>
<evidence type="ECO:0008006" key="4">
    <source>
        <dbReference type="Google" id="ProtNLM"/>
    </source>
</evidence>
<protein>
    <recommendedName>
        <fullName evidence="4">Lipoprotein</fullName>
    </recommendedName>
</protein>
<organism evidence="2 3">
    <name type="scientific">Candidatus Avelusimicrobium gallicola</name>
    <dbReference type="NCBI Taxonomy" id="2562704"/>
    <lineage>
        <taxon>Bacteria</taxon>
        <taxon>Pseudomonadati</taxon>
        <taxon>Elusimicrobiota</taxon>
        <taxon>Elusimicrobia</taxon>
        <taxon>Elusimicrobiales</taxon>
        <taxon>Elusimicrobiaceae</taxon>
        <taxon>Candidatus Avelusimicrobium</taxon>
    </lineage>
</organism>